<gene>
    <name evidence="1" type="ORF">BN52_05485</name>
    <name evidence="2" type="ORF">FC38_GL000850</name>
</gene>
<keyword evidence="1" id="KW-0378">Hydrolase</keyword>
<dbReference type="GO" id="GO:0016791">
    <property type="term" value="F:phosphatase activity"/>
    <property type="evidence" value="ECO:0007669"/>
    <property type="project" value="UniProtKB-ARBA"/>
</dbReference>
<dbReference type="PANTHER" id="PTHR10000">
    <property type="entry name" value="PHOSPHOSERINE PHOSPHATASE"/>
    <property type="match status" value="1"/>
</dbReference>
<reference evidence="1 3" key="1">
    <citation type="submission" date="2012-06" db="EMBL/GenBank/DDBJ databases">
        <title>Draft genome sequence of Lactobacillus gigeriorum CRBIP 24.85T, isolated from chicken crop.</title>
        <authorList>
            <person name="Cousin S."/>
            <person name="Ma L."/>
            <person name="Creno S."/>
            <person name="Clermont D."/>
            <person name="Loux V."/>
            <person name="Bizet C."/>
            <person name="Bouchier C."/>
        </authorList>
    </citation>
    <scope>NUCLEOTIDE SEQUENCE [LARGE SCALE GENOMIC DNA]</scope>
    <source>
        <strain evidence="3">CRBIP 24.85T</strain>
        <strain evidence="1">Type strain: CRBIP 24.85</strain>
    </source>
</reference>
<dbReference type="AlphaFoldDB" id="I7K1P3"/>
<dbReference type="GO" id="GO:0000287">
    <property type="term" value="F:magnesium ion binding"/>
    <property type="evidence" value="ECO:0007669"/>
    <property type="project" value="TreeGrafter"/>
</dbReference>
<dbReference type="Pfam" id="PF08282">
    <property type="entry name" value="Hydrolase_3"/>
    <property type="match status" value="1"/>
</dbReference>
<dbReference type="InterPro" id="IPR036412">
    <property type="entry name" value="HAD-like_sf"/>
</dbReference>
<dbReference type="PROSITE" id="PS01229">
    <property type="entry name" value="COF_2"/>
    <property type="match status" value="1"/>
</dbReference>
<dbReference type="Proteomes" id="UP000009326">
    <property type="component" value="Unassembled WGS sequence"/>
</dbReference>
<dbReference type="EMBL" id="CAKC01000075">
    <property type="protein sequence ID" value="CCI87565.1"/>
    <property type="molecule type" value="Genomic_DNA"/>
</dbReference>
<evidence type="ECO:0000313" key="4">
    <source>
        <dbReference type="Proteomes" id="UP000051521"/>
    </source>
</evidence>
<dbReference type="RefSeq" id="WP_008473827.1">
    <property type="nucleotide sequence ID" value="NZ_AYZO01000024.1"/>
</dbReference>
<dbReference type="SFLD" id="SFLDG01140">
    <property type="entry name" value="C2.B:_Phosphomannomutase_and_P"/>
    <property type="match status" value="1"/>
</dbReference>
<dbReference type="EMBL" id="AYZO01000024">
    <property type="protein sequence ID" value="KRN11170.1"/>
    <property type="molecule type" value="Genomic_DNA"/>
</dbReference>
<dbReference type="Gene3D" id="3.30.1240.10">
    <property type="match status" value="1"/>
</dbReference>
<keyword evidence="4" id="KW-1185">Reference proteome</keyword>
<sequence length="272" mass="30945">MTELPFKAIAVDMDGTFCGSDRSYDHQRFSKVLDELERRNIVFIPTSGRPLCRLEIDFEEFKDRLDYVADNGAVLAIKDKIVDKISFPFETVKQVCAYVKEHYPDNLRTITISGIENSYCLASQSEEQKAYSKYYYPNLKQIDDFENLPEDDYTKLNFHLLAKLIPEMERDFNAKHDQPIRITSSGWEDNDIIPQGVNKAEGLKQLLAILKIAPKDLVAFGDGLNDLEMLKLAGHSYAMENGNLEVKKIADHIAPPNTEMGVLAVLEEYLGL</sequence>
<protein>
    <submittedName>
        <fullName evidence="1">HAD superfamily hydrolase</fullName>
    </submittedName>
    <submittedName>
        <fullName evidence="2">Sugar-phosphatase</fullName>
    </submittedName>
</protein>
<comment type="caution">
    <text evidence="1">The sequence shown here is derived from an EMBL/GenBank/DDBJ whole genome shotgun (WGS) entry which is preliminary data.</text>
</comment>
<evidence type="ECO:0000313" key="2">
    <source>
        <dbReference type="EMBL" id="KRN11170.1"/>
    </source>
</evidence>
<dbReference type="PATRIC" id="fig|1423751.3.peg.878"/>
<dbReference type="Gene3D" id="3.40.50.1000">
    <property type="entry name" value="HAD superfamily/HAD-like"/>
    <property type="match status" value="1"/>
</dbReference>
<dbReference type="STRING" id="1423751.FC38_GL000850"/>
<dbReference type="NCBIfam" id="TIGR00099">
    <property type="entry name" value="Cof-subfamily"/>
    <property type="match status" value="1"/>
</dbReference>
<name>I7K1P3_9LACO</name>
<proteinExistence type="predicted"/>
<evidence type="ECO:0000313" key="3">
    <source>
        <dbReference type="Proteomes" id="UP000009326"/>
    </source>
</evidence>
<dbReference type="CDD" id="cd07518">
    <property type="entry name" value="HAD_YbiV-Like"/>
    <property type="match status" value="1"/>
</dbReference>
<dbReference type="SUPFAM" id="SSF56784">
    <property type="entry name" value="HAD-like"/>
    <property type="match status" value="1"/>
</dbReference>
<dbReference type="SFLD" id="SFLDS00003">
    <property type="entry name" value="Haloacid_Dehalogenase"/>
    <property type="match status" value="1"/>
</dbReference>
<dbReference type="NCBIfam" id="TIGR01484">
    <property type="entry name" value="HAD-SF-IIB"/>
    <property type="match status" value="1"/>
</dbReference>
<dbReference type="Proteomes" id="UP000051521">
    <property type="component" value="Unassembled WGS sequence"/>
</dbReference>
<dbReference type="InterPro" id="IPR023214">
    <property type="entry name" value="HAD_sf"/>
</dbReference>
<reference evidence="2 4" key="2">
    <citation type="journal article" date="2015" name="Genome Announc.">
        <title>Expanding the biotechnology potential of lactobacilli through comparative genomics of 213 strains and associated genera.</title>
        <authorList>
            <person name="Sun Z."/>
            <person name="Harris H.M."/>
            <person name="McCann A."/>
            <person name="Guo C."/>
            <person name="Argimon S."/>
            <person name="Zhang W."/>
            <person name="Yang X."/>
            <person name="Jeffery I.B."/>
            <person name="Cooney J.C."/>
            <person name="Kagawa T.F."/>
            <person name="Liu W."/>
            <person name="Song Y."/>
            <person name="Salvetti E."/>
            <person name="Wrobel A."/>
            <person name="Rasinkangas P."/>
            <person name="Parkhill J."/>
            <person name="Rea M.C."/>
            <person name="O'Sullivan O."/>
            <person name="Ritari J."/>
            <person name="Douillard F.P."/>
            <person name="Paul Ross R."/>
            <person name="Yang R."/>
            <person name="Briner A.E."/>
            <person name="Felis G.E."/>
            <person name="de Vos W.M."/>
            <person name="Barrangou R."/>
            <person name="Klaenhammer T.R."/>
            <person name="Caufield P.W."/>
            <person name="Cui Y."/>
            <person name="Zhang H."/>
            <person name="O'Toole P.W."/>
        </authorList>
    </citation>
    <scope>NUCLEOTIDE SEQUENCE [LARGE SCALE GENOMIC DNA]</scope>
    <source>
        <strain evidence="2 4">DSM 23908</strain>
    </source>
</reference>
<evidence type="ECO:0000313" key="1">
    <source>
        <dbReference type="EMBL" id="CCI87565.1"/>
    </source>
</evidence>
<dbReference type="OrthoDB" id="9814970at2"/>
<organism evidence="1 3">
    <name type="scientific">Lactobacillus gigeriorum DSM 23908 = CRBIP 24.85</name>
    <dbReference type="NCBI Taxonomy" id="1423751"/>
    <lineage>
        <taxon>Bacteria</taxon>
        <taxon>Bacillati</taxon>
        <taxon>Bacillota</taxon>
        <taxon>Bacilli</taxon>
        <taxon>Lactobacillales</taxon>
        <taxon>Lactobacillaceae</taxon>
        <taxon>Lactobacillus</taxon>
    </lineage>
</organism>
<dbReference type="InterPro" id="IPR000150">
    <property type="entry name" value="Cof"/>
</dbReference>
<dbReference type="PANTHER" id="PTHR10000:SF53">
    <property type="entry name" value="5-AMINO-6-(5-PHOSPHO-D-RIBITYLAMINO)URACIL PHOSPHATASE YBJI-RELATED"/>
    <property type="match status" value="1"/>
</dbReference>
<accession>I7K1P3</accession>
<dbReference type="GO" id="GO:0005829">
    <property type="term" value="C:cytosol"/>
    <property type="evidence" value="ECO:0007669"/>
    <property type="project" value="TreeGrafter"/>
</dbReference>
<dbReference type="InterPro" id="IPR006379">
    <property type="entry name" value="HAD-SF_hydro_IIB"/>
</dbReference>